<comment type="similarity">
    <text evidence="3">Belongs to the acylphosphatase family.</text>
</comment>
<dbReference type="SUPFAM" id="SSF54975">
    <property type="entry name" value="Acylphosphatase/BLUF domain-like"/>
    <property type="match status" value="1"/>
</dbReference>
<dbReference type="GeneID" id="54477365"/>
<dbReference type="GO" id="GO:0003998">
    <property type="term" value="F:acylphosphatase activity"/>
    <property type="evidence" value="ECO:0007669"/>
    <property type="project" value="UniProtKB-EC"/>
</dbReference>
<evidence type="ECO:0000259" key="4">
    <source>
        <dbReference type="PROSITE" id="PS51160"/>
    </source>
</evidence>
<proteinExistence type="inferred from homology"/>
<evidence type="ECO:0000256" key="1">
    <source>
        <dbReference type="PROSITE-ProRule" id="PRU00520"/>
    </source>
</evidence>
<dbReference type="RefSeq" id="XP_033593988.1">
    <property type="nucleotide sequence ID" value="XM_033736363.1"/>
</dbReference>
<reference evidence="5" key="1">
    <citation type="journal article" date="2020" name="Stud. Mycol.">
        <title>101 Dothideomycetes genomes: a test case for predicting lifestyles and emergence of pathogens.</title>
        <authorList>
            <person name="Haridas S."/>
            <person name="Albert R."/>
            <person name="Binder M."/>
            <person name="Bloem J."/>
            <person name="Labutti K."/>
            <person name="Salamov A."/>
            <person name="Andreopoulos B."/>
            <person name="Baker S."/>
            <person name="Barry K."/>
            <person name="Bills G."/>
            <person name="Bluhm B."/>
            <person name="Cannon C."/>
            <person name="Castanera R."/>
            <person name="Culley D."/>
            <person name="Daum C."/>
            <person name="Ezra D."/>
            <person name="Gonzalez J."/>
            <person name="Henrissat B."/>
            <person name="Kuo A."/>
            <person name="Liang C."/>
            <person name="Lipzen A."/>
            <person name="Lutzoni F."/>
            <person name="Magnuson J."/>
            <person name="Mondo S."/>
            <person name="Nolan M."/>
            <person name="Ohm R."/>
            <person name="Pangilinan J."/>
            <person name="Park H.-J."/>
            <person name="Ramirez L."/>
            <person name="Alfaro M."/>
            <person name="Sun H."/>
            <person name="Tritt A."/>
            <person name="Yoshinaga Y."/>
            <person name="Zwiers L.-H."/>
            <person name="Turgeon B."/>
            <person name="Goodwin S."/>
            <person name="Spatafora J."/>
            <person name="Crous P."/>
            <person name="Grigoriev I."/>
        </authorList>
    </citation>
    <scope>NUCLEOTIDE SEQUENCE</scope>
    <source>
        <strain evidence="5">CBS 113389</strain>
    </source>
</reference>
<evidence type="ECO:0000256" key="2">
    <source>
        <dbReference type="RuleBase" id="RU000553"/>
    </source>
</evidence>
<dbReference type="PRINTS" id="PR00112">
    <property type="entry name" value="ACYLPHPHTASE"/>
</dbReference>
<evidence type="ECO:0000313" key="6">
    <source>
        <dbReference type="Proteomes" id="UP000799767"/>
    </source>
</evidence>
<dbReference type="PROSITE" id="PS00150">
    <property type="entry name" value="ACYLPHOSPHATASE_1"/>
    <property type="match status" value="1"/>
</dbReference>
<keyword evidence="1 2" id="KW-0378">Hydrolase</keyword>
<feature type="domain" description="Acylphosphatase-like" evidence="4">
    <location>
        <begin position="4"/>
        <end position="89"/>
    </location>
</feature>
<dbReference type="InterPro" id="IPR020456">
    <property type="entry name" value="Acylphosphatase"/>
</dbReference>
<dbReference type="PROSITE" id="PS51160">
    <property type="entry name" value="ACYLPHOSPHATASE_3"/>
    <property type="match status" value="1"/>
</dbReference>
<evidence type="ECO:0000313" key="5">
    <source>
        <dbReference type="EMBL" id="KAF2487419.1"/>
    </source>
</evidence>
<protein>
    <recommendedName>
        <fullName evidence="1 2">Acylphosphatase</fullName>
        <ecNumber evidence="1 2">3.6.1.7</ecNumber>
    </recommendedName>
</protein>
<dbReference type="Proteomes" id="UP000799767">
    <property type="component" value="Unassembled WGS sequence"/>
</dbReference>
<accession>A0A6A6Q5V4</accession>
<organism evidence="5 6">
    <name type="scientific">Neohortaea acidophila</name>
    <dbReference type="NCBI Taxonomy" id="245834"/>
    <lineage>
        <taxon>Eukaryota</taxon>
        <taxon>Fungi</taxon>
        <taxon>Dikarya</taxon>
        <taxon>Ascomycota</taxon>
        <taxon>Pezizomycotina</taxon>
        <taxon>Dothideomycetes</taxon>
        <taxon>Dothideomycetidae</taxon>
        <taxon>Mycosphaerellales</taxon>
        <taxon>Teratosphaeriaceae</taxon>
        <taxon>Neohortaea</taxon>
    </lineage>
</organism>
<dbReference type="PROSITE" id="PS00151">
    <property type="entry name" value="ACYLPHOSPHATASE_2"/>
    <property type="match status" value="1"/>
</dbReference>
<keyword evidence="6" id="KW-1185">Reference proteome</keyword>
<dbReference type="Pfam" id="PF00708">
    <property type="entry name" value="Acylphosphatase"/>
    <property type="match status" value="1"/>
</dbReference>
<dbReference type="AlphaFoldDB" id="A0A6A6Q5V4"/>
<dbReference type="InterPro" id="IPR017968">
    <property type="entry name" value="Acylphosphatase_CS"/>
</dbReference>
<dbReference type="InterPro" id="IPR036046">
    <property type="entry name" value="Acylphosphatase-like_dom_sf"/>
</dbReference>
<dbReference type="Gene3D" id="3.30.70.100">
    <property type="match status" value="1"/>
</dbReference>
<feature type="active site" evidence="1">
    <location>
        <position position="37"/>
    </location>
</feature>
<comment type="catalytic activity">
    <reaction evidence="1 2">
        <text>an acyl phosphate + H2O = a carboxylate + phosphate + H(+)</text>
        <dbReference type="Rhea" id="RHEA:14965"/>
        <dbReference type="ChEBI" id="CHEBI:15377"/>
        <dbReference type="ChEBI" id="CHEBI:15378"/>
        <dbReference type="ChEBI" id="CHEBI:29067"/>
        <dbReference type="ChEBI" id="CHEBI:43474"/>
        <dbReference type="ChEBI" id="CHEBI:59918"/>
        <dbReference type="EC" id="3.6.1.7"/>
    </reaction>
</comment>
<dbReference type="EC" id="3.6.1.7" evidence="1 2"/>
<dbReference type="OrthoDB" id="7961613at2759"/>
<dbReference type="PANTHER" id="PTHR47268">
    <property type="entry name" value="ACYLPHOSPHATASE"/>
    <property type="match status" value="1"/>
</dbReference>
<feature type="active site" evidence="1">
    <location>
        <position position="19"/>
    </location>
</feature>
<gene>
    <name evidence="5" type="ORF">BDY17DRAFT_319965</name>
</gene>
<dbReference type="PANTHER" id="PTHR47268:SF4">
    <property type="entry name" value="ACYLPHOSPHATASE"/>
    <property type="match status" value="1"/>
</dbReference>
<name>A0A6A6Q5V4_9PEZI</name>
<dbReference type="InterPro" id="IPR001792">
    <property type="entry name" value="Acylphosphatase-like_dom"/>
</dbReference>
<evidence type="ECO:0000256" key="3">
    <source>
        <dbReference type="RuleBase" id="RU004168"/>
    </source>
</evidence>
<sequence length="89" mass="9604">MSKRISYKVEGTVQGVNFRNWTTKKASSLGVTGWVKNADDGSVIGEAQGSENALDKFVQALNMGPGAAEVNKVQQKDIEVKEGEKGFDQ</sequence>
<dbReference type="EMBL" id="MU001631">
    <property type="protein sequence ID" value="KAF2487419.1"/>
    <property type="molecule type" value="Genomic_DNA"/>
</dbReference>